<evidence type="ECO:0000313" key="12">
    <source>
        <dbReference type="EMBL" id="SBT41077.1"/>
    </source>
</evidence>
<dbReference type="PANTHER" id="PTHR24421">
    <property type="entry name" value="NITRATE/NITRITE SENSOR PROTEIN NARX-RELATED"/>
    <property type="match status" value="1"/>
</dbReference>
<proteinExistence type="predicted"/>
<dbReference type="AlphaFoldDB" id="A0A1A8ZB64"/>
<evidence type="ECO:0000256" key="9">
    <source>
        <dbReference type="SAM" id="Phobius"/>
    </source>
</evidence>
<keyword evidence="9" id="KW-1133">Transmembrane helix</keyword>
<feature type="domain" description="Signal transduction histidine kinase subgroup 3 dimerisation and phosphoacceptor" evidence="11">
    <location>
        <begin position="161"/>
        <end position="224"/>
    </location>
</feature>
<evidence type="ECO:0000256" key="4">
    <source>
        <dbReference type="ARBA" id="ARBA00022679"/>
    </source>
</evidence>
<dbReference type="GO" id="GO:0046983">
    <property type="term" value="F:protein dimerization activity"/>
    <property type="evidence" value="ECO:0007669"/>
    <property type="project" value="InterPro"/>
</dbReference>
<keyword evidence="4" id="KW-0808">Transferase</keyword>
<gene>
    <name evidence="12" type="ORF">GA0070611_1488</name>
</gene>
<evidence type="ECO:0000256" key="8">
    <source>
        <dbReference type="ARBA" id="ARBA00023012"/>
    </source>
</evidence>
<dbReference type="GO" id="GO:0005524">
    <property type="term" value="F:ATP binding"/>
    <property type="evidence" value="ECO:0007669"/>
    <property type="project" value="UniProtKB-KW"/>
</dbReference>
<organism evidence="12 13">
    <name type="scientific">Micromonospora auratinigra</name>
    <dbReference type="NCBI Taxonomy" id="261654"/>
    <lineage>
        <taxon>Bacteria</taxon>
        <taxon>Bacillati</taxon>
        <taxon>Actinomycetota</taxon>
        <taxon>Actinomycetes</taxon>
        <taxon>Micromonosporales</taxon>
        <taxon>Micromonosporaceae</taxon>
        <taxon>Micromonospora</taxon>
    </lineage>
</organism>
<evidence type="ECO:0000256" key="3">
    <source>
        <dbReference type="ARBA" id="ARBA00022553"/>
    </source>
</evidence>
<dbReference type="EC" id="2.7.13.3" evidence="2"/>
<keyword evidence="7" id="KW-0067">ATP-binding</keyword>
<evidence type="ECO:0000256" key="2">
    <source>
        <dbReference type="ARBA" id="ARBA00012438"/>
    </source>
</evidence>
<dbReference type="SUPFAM" id="SSF55874">
    <property type="entry name" value="ATPase domain of HSP90 chaperone/DNA topoisomerase II/histidine kinase"/>
    <property type="match status" value="1"/>
</dbReference>
<dbReference type="InterPro" id="IPR011712">
    <property type="entry name" value="Sig_transdc_His_kin_sub3_dim/P"/>
</dbReference>
<evidence type="ECO:0000259" key="11">
    <source>
        <dbReference type="Pfam" id="PF07730"/>
    </source>
</evidence>
<keyword evidence="8" id="KW-0902">Two-component regulatory system</keyword>
<evidence type="ECO:0000256" key="7">
    <source>
        <dbReference type="ARBA" id="ARBA00022840"/>
    </source>
</evidence>
<keyword evidence="13" id="KW-1185">Reference proteome</keyword>
<dbReference type="Pfam" id="PF02518">
    <property type="entry name" value="HATPase_c"/>
    <property type="match status" value="1"/>
</dbReference>
<evidence type="ECO:0000256" key="5">
    <source>
        <dbReference type="ARBA" id="ARBA00022741"/>
    </source>
</evidence>
<keyword evidence="5" id="KW-0547">Nucleotide-binding</keyword>
<keyword evidence="9" id="KW-0472">Membrane</keyword>
<dbReference type="InterPro" id="IPR036890">
    <property type="entry name" value="HATPase_C_sf"/>
</dbReference>
<sequence length="364" mass="37911">MPRSPVLLLIDAGIATACVGAALIVALAPDTGPDTTAGTAAVVGLAAGQASCLLWIRRQPVYGLLVAALLGIGLEALCPQLGWLGFVAAPLAYLARLRPPRVSLVALGLLLAPTPWKLLTGGWRDVLLAAAATALGWAAGELQRGQAQRRCERERAVVGWERERISRELHDVVAHHVAVIAVQAAAAEDVFDRHPEQARAALGAIHEAARAALTELRSVLHALAAVDGTDADGPQPCLAQLDALAEAVRSVGLAVTVSRDGLDDELPDGVQLSAYRIVQESLTNALRHGQATRADVRLRYAAGALRLEVVNDGTARPRRAGAVEGRGIVGMRERARLLGGTLDAGPLPGGGFRVQAELPVGAGR</sequence>
<dbReference type="InterPro" id="IPR003594">
    <property type="entry name" value="HATPase_dom"/>
</dbReference>
<keyword evidence="9" id="KW-0812">Transmembrane</keyword>
<dbReference type="Gene3D" id="3.30.565.10">
    <property type="entry name" value="Histidine kinase-like ATPase, C-terminal domain"/>
    <property type="match status" value="1"/>
</dbReference>
<dbReference type="Pfam" id="PF07730">
    <property type="entry name" value="HisKA_3"/>
    <property type="match status" value="1"/>
</dbReference>
<dbReference type="GO" id="GO:0000155">
    <property type="term" value="F:phosphorelay sensor kinase activity"/>
    <property type="evidence" value="ECO:0007669"/>
    <property type="project" value="InterPro"/>
</dbReference>
<dbReference type="GO" id="GO:0016020">
    <property type="term" value="C:membrane"/>
    <property type="evidence" value="ECO:0007669"/>
    <property type="project" value="InterPro"/>
</dbReference>
<evidence type="ECO:0000259" key="10">
    <source>
        <dbReference type="Pfam" id="PF02518"/>
    </source>
</evidence>
<keyword evidence="3" id="KW-0597">Phosphoprotein</keyword>
<dbReference type="Proteomes" id="UP000199385">
    <property type="component" value="Chromosome I"/>
</dbReference>
<dbReference type="EMBL" id="LT594323">
    <property type="protein sequence ID" value="SBT41077.1"/>
    <property type="molecule type" value="Genomic_DNA"/>
</dbReference>
<comment type="catalytic activity">
    <reaction evidence="1">
        <text>ATP + protein L-histidine = ADP + protein N-phospho-L-histidine.</text>
        <dbReference type="EC" id="2.7.13.3"/>
    </reaction>
</comment>
<protein>
    <recommendedName>
        <fullName evidence="2">histidine kinase</fullName>
        <ecNumber evidence="2">2.7.13.3</ecNumber>
    </recommendedName>
</protein>
<evidence type="ECO:0000313" key="13">
    <source>
        <dbReference type="Proteomes" id="UP000199385"/>
    </source>
</evidence>
<dbReference type="PANTHER" id="PTHR24421:SF10">
    <property type="entry name" value="NITRATE_NITRITE SENSOR PROTEIN NARQ"/>
    <property type="match status" value="1"/>
</dbReference>
<evidence type="ECO:0000256" key="6">
    <source>
        <dbReference type="ARBA" id="ARBA00022777"/>
    </source>
</evidence>
<feature type="domain" description="Histidine kinase/HSP90-like ATPase" evidence="10">
    <location>
        <begin position="270"/>
        <end position="360"/>
    </location>
</feature>
<feature type="transmembrane region" description="Helical" evidence="9">
    <location>
        <begin position="35"/>
        <end position="56"/>
    </location>
</feature>
<dbReference type="Gene3D" id="1.20.5.1930">
    <property type="match status" value="1"/>
</dbReference>
<evidence type="ECO:0000256" key="1">
    <source>
        <dbReference type="ARBA" id="ARBA00000085"/>
    </source>
</evidence>
<dbReference type="PATRIC" id="fig|261654.4.peg.1515"/>
<feature type="transmembrane region" description="Helical" evidence="9">
    <location>
        <begin position="62"/>
        <end position="87"/>
    </location>
</feature>
<dbReference type="CDD" id="cd16917">
    <property type="entry name" value="HATPase_UhpB-NarQ-NarX-like"/>
    <property type="match status" value="1"/>
</dbReference>
<reference evidence="13" key="1">
    <citation type="submission" date="2016-06" db="EMBL/GenBank/DDBJ databases">
        <authorList>
            <person name="Varghese N."/>
            <person name="Submissions Spin"/>
        </authorList>
    </citation>
    <scope>NUCLEOTIDE SEQUENCE [LARGE SCALE GENOMIC DNA]</scope>
    <source>
        <strain evidence="13">DSM 44815</strain>
    </source>
</reference>
<feature type="transmembrane region" description="Helical" evidence="9">
    <location>
        <begin position="6"/>
        <end position="28"/>
    </location>
</feature>
<dbReference type="InterPro" id="IPR050482">
    <property type="entry name" value="Sensor_HK_TwoCompSys"/>
</dbReference>
<name>A0A1A8ZB64_9ACTN</name>
<accession>A0A1A8ZB64</accession>
<dbReference type="STRING" id="261654.GA0070611_1488"/>
<keyword evidence="6 12" id="KW-0418">Kinase</keyword>